<name>M4BXJ7_HYAAE</name>
<dbReference type="AlphaFoldDB" id="M4BXJ7"/>
<dbReference type="Proteomes" id="UP000011713">
    <property type="component" value="Unassembled WGS sequence"/>
</dbReference>
<sequence>MKPVPTCSSSRGSQLRYISRSQYLSTLADGKVRIPLKTAELRSPRIILAAGAYKKTNALEFCCGGYKVTLKTVVEPQTQQAGIGGAWRLAQWLNNFETTRYVANYPVSWLINRLRDTNHRTVCAELCSSYVSSRMTQTYGCQRQQVSLSREASKLGSSSQWDYDTRRQR</sequence>
<dbReference type="InParanoid" id="M4BXJ7"/>
<reference evidence="2" key="1">
    <citation type="journal article" date="2010" name="Science">
        <title>Signatures of adaptation to obligate biotrophy in the Hyaloperonospora arabidopsidis genome.</title>
        <authorList>
            <person name="Baxter L."/>
            <person name="Tripathy S."/>
            <person name="Ishaque N."/>
            <person name="Boot N."/>
            <person name="Cabral A."/>
            <person name="Kemen E."/>
            <person name="Thines M."/>
            <person name="Ah-Fong A."/>
            <person name="Anderson R."/>
            <person name="Badejoko W."/>
            <person name="Bittner-Eddy P."/>
            <person name="Boore J.L."/>
            <person name="Chibucos M.C."/>
            <person name="Coates M."/>
            <person name="Dehal P."/>
            <person name="Delehaunty K."/>
            <person name="Dong S."/>
            <person name="Downton P."/>
            <person name="Dumas B."/>
            <person name="Fabro G."/>
            <person name="Fronick C."/>
            <person name="Fuerstenberg S.I."/>
            <person name="Fulton L."/>
            <person name="Gaulin E."/>
            <person name="Govers F."/>
            <person name="Hughes L."/>
            <person name="Humphray S."/>
            <person name="Jiang R.H."/>
            <person name="Judelson H."/>
            <person name="Kamoun S."/>
            <person name="Kyung K."/>
            <person name="Meijer H."/>
            <person name="Minx P."/>
            <person name="Morris P."/>
            <person name="Nelson J."/>
            <person name="Phuntumart V."/>
            <person name="Qutob D."/>
            <person name="Rehmany A."/>
            <person name="Rougon-Cardoso A."/>
            <person name="Ryden P."/>
            <person name="Torto-Alalibo T."/>
            <person name="Studholme D."/>
            <person name="Wang Y."/>
            <person name="Win J."/>
            <person name="Wood J."/>
            <person name="Clifton S.W."/>
            <person name="Rogers J."/>
            <person name="Van den Ackerveken G."/>
            <person name="Jones J.D."/>
            <person name="McDowell J.M."/>
            <person name="Beynon J."/>
            <person name="Tyler B.M."/>
        </authorList>
    </citation>
    <scope>NUCLEOTIDE SEQUENCE [LARGE SCALE GENOMIC DNA]</scope>
    <source>
        <strain evidence="2">Emoy2</strain>
    </source>
</reference>
<organism evidence="1 2">
    <name type="scientific">Hyaloperonospora arabidopsidis (strain Emoy2)</name>
    <name type="common">Downy mildew agent</name>
    <name type="synonym">Peronospora arabidopsidis</name>
    <dbReference type="NCBI Taxonomy" id="559515"/>
    <lineage>
        <taxon>Eukaryota</taxon>
        <taxon>Sar</taxon>
        <taxon>Stramenopiles</taxon>
        <taxon>Oomycota</taxon>
        <taxon>Peronosporomycetes</taxon>
        <taxon>Peronosporales</taxon>
        <taxon>Peronosporaceae</taxon>
        <taxon>Hyaloperonospora</taxon>
    </lineage>
</organism>
<keyword evidence="2" id="KW-1185">Reference proteome</keyword>
<proteinExistence type="predicted"/>
<reference evidence="1" key="2">
    <citation type="submission" date="2015-06" db="UniProtKB">
        <authorList>
            <consortium name="EnsemblProtists"/>
        </authorList>
    </citation>
    <scope>IDENTIFICATION</scope>
    <source>
        <strain evidence="1">Emoy2</strain>
    </source>
</reference>
<dbReference type="HOGENOM" id="CLU_1581511_0_0_1"/>
<dbReference type="EMBL" id="JH598028">
    <property type="status" value="NOT_ANNOTATED_CDS"/>
    <property type="molecule type" value="Genomic_DNA"/>
</dbReference>
<evidence type="ECO:0000313" key="2">
    <source>
        <dbReference type="Proteomes" id="UP000011713"/>
    </source>
</evidence>
<evidence type="ECO:0000313" key="1">
    <source>
        <dbReference type="EnsemblProtists" id="HpaP811278"/>
    </source>
</evidence>
<dbReference type="VEuPathDB" id="FungiDB:HpaG811278"/>
<protein>
    <submittedName>
        <fullName evidence="1">Uncharacterized protein</fullName>
    </submittedName>
</protein>
<accession>M4BXJ7</accession>
<dbReference type="EnsemblProtists" id="HpaT811278">
    <property type="protein sequence ID" value="HpaP811278"/>
    <property type="gene ID" value="HpaG811278"/>
</dbReference>